<accession>X1LFI0</accession>
<sequence>MELEELSRIYGINAQTALSRQVAPLGTEYQVALDALTAMKKIRLSNRDIVLPGLQRWTPLILQVLAEFKEKQKRNLMPVAYAKADDIVIEPLRP</sequence>
<evidence type="ECO:0000313" key="1">
    <source>
        <dbReference type="EMBL" id="GAH92913.1"/>
    </source>
</evidence>
<gene>
    <name evidence="1" type="ORF">S06H3_03563</name>
</gene>
<proteinExistence type="predicted"/>
<name>X1LFI0_9ZZZZ</name>
<organism evidence="1">
    <name type="scientific">marine sediment metagenome</name>
    <dbReference type="NCBI Taxonomy" id="412755"/>
    <lineage>
        <taxon>unclassified sequences</taxon>
        <taxon>metagenomes</taxon>
        <taxon>ecological metagenomes</taxon>
    </lineage>
</organism>
<protein>
    <submittedName>
        <fullName evidence="1">Uncharacterized protein</fullName>
    </submittedName>
</protein>
<dbReference type="EMBL" id="BARV01001176">
    <property type="protein sequence ID" value="GAH92913.1"/>
    <property type="molecule type" value="Genomic_DNA"/>
</dbReference>
<reference evidence="1" key="1">
    <citation type="journal article" date="2014" name="Front. Microbiol.">
        <title>High frequency of phylogenetically diverse reductive dehalogenase-homologous genes in deep subseafloor sedimentary metagenomes.</title>
        <authorList>
            <person name="Kawai M."/>
            <person name="Futagami T."/>
            <person name="Toyoda A."/>
            <person name="Takaki Y."/>
            <person name="Nishi S."/>
            <person name="Hori S."/>
            <person name="Arai W."/>
            <person name="Tsubouchi T."/>
            <person name="Morono Y."/>
            <person name="Uchiyama I."/>
            <person name="Ito T."/>
            <person name="Fujiyama A."/>
            <person name="Inagaki F."/>
            <person name="Takami H."/>
        </authorList>
    </citation>
    <scope>NUCLEOTIDE SEQUENCE</scope>
    <source>
        <strain evidence="1">Expedition CK06-06</strain>
    </source>
</reference>
<comment type="caution">
    <text evidence="1">The sequence shown here is derived from an EMBL/GenBank/DDBJ whole genome shotgun (WGS) entry which is preliminary data.</text>
</comment>
<dbReference type="AlphaFoldDB" id="X1LFI0"/>
<feature type="non-terminal residue" evidence="1">
    <location>
        <position position="94"/>
    </location>
</feature>